<dbReference type="STRING" id="1798480.A2851_01185"/>
<dbReference type="PANTHER" id="PTHR30345:SF0">
    <property type="entry name" value="DNA DAMAGE-REPAIR_TOLERATION PROTEIN DRT102"/>
    <property type="match status" value="1"/>
</dbReference>
<sequence>MKIIFGSDYQGKKQVERMKRALSHVGKVVDVVEKNPALDNYIDISKEVSRLVKKHKTEGILMCGTGSGTAICANKHKGIYAVACYELTHAKNAKIINNANVLCLSAFTPVEKNIKIAMRFLETKYQGRKPHRLKAVRKLEKANVRQS</sequence>
<reference evidence="2 3" key="1">
    <citation type="journal article" date="2016" name="Nat. Commun.">
        <title>Thousands of microbial genomes shed light on interconnected biogeochemical processes in an aquifer system.</title>
        <authorList>
            <person name="Anantharaman K."/>
            <person name="Brown C.T."/>
            <person name="Hug L.A."/>
            <person name="Sharon I."/>
            <person name="Castelle C.J."/>
            <person name="Probst A.J."/>
            <person name="Thomas B.C."/>
            <person name="Singh A."/>
            <person name="Wilkins M.J."/>
            <person name="Karaoz U."/>
            <person name="Brodie E.L."/>
            <person name="Williams K.H."/>
            <person name="Hubbard S.S."/>
            <person name="Banfield J.F."/>
        </authorList>
    </citation>
    <scope>NUCLEOTIDE SEQUENCE [LARGE SCALE GENOMIC DNA]</scope>
</reference>
<dbReference type="GO" id="GO:0016861">
    <property type="term" value="F:intramolecular oxidoreductase activity, interconverting aldoses and ketoses"/>
    <property type="evidence" value="ECO:0007669"/>
    <property type="project" value="UniProtKB-ARBA"/>
</dbReference>
<gene>
    <name evidence="2" type="ORF">A2851_01185</name>
</gene>
<evidence type="ECO:0008006" key="4">
    <source>
        <dbReference type="Google" id="ProtNLM"/>
    </source>
</evidence>
<dbReference type="GO" id="GO:0005975">
    <property type="term" value="P:carbohydrate metabolic process"/>
    <property type="evidence" value="ECO:0007669"/>
    <property type="project" value="InterPro"/>
</dbReference>
<comment type="similarity">
    <text evidence="1">Belongs to the LacAB/RpiB family.</text>
</comment>
<protein>
    <recommendedName>
        <fullName evidence="4">Ribose-5-phosphate isomerase</fullName>
    </recommendedName>
</protein>
<dbReference type="Gene3D" id="3.40.1400.10">
    <property type="entry name" value="Sugar-phosphate isomerase, RpiB/LacA/LacB"/>
    <property type="match status" value="1"/>
</dbReference>
<dbReference type="InterPro" id="IPR036569">
    <property type="entry name" value="RpiB_LacA_LacB_sf"/>
</dbReference>
<dbReference type="InterPro" id="IPR003500">
    <property type="entry name" value="RpiB_LacA_LacB"/>
</dbReference>
<name>A0A1F6CZ02_9BACT</name>
<dbReference type="Proteomes" id="UP000176863">
    <property type="component" value="Unassembled WGS sequence"/>
</dbReference>
<evidence type="ECO:0000256" key="1">
    <source>
        <dbReference type="ARBA" id="ARBA00008754"/>
    </source>
</evidence>
<organism evidence="2 3">
    <name type="scientific">Candidatus Kaiserbacteria bacterium RIFCSPHIGHO2_01_FULL_53_29</name>
    <dbReference type="NCBI Taxonomy" id="1798480"/>
    <lineage>
        <taxon>Bacteria</taxon>
        <taxon>Candidatus Kaiseribacteriota</taxon>
    </lineage>
</organism>
<dbReference type="Pfam" id="PF02502">
    <property type="entry name" value="LacAB_rpiB"/>
    <property type="match status" value="1"/>
</dbReference>
<dbReference type="EMBL" id="MFKT01000001">
    <property type="protein sequence ID" value="OGG54261.1"/>
    <property type="molecule type" value="Genomic_DNA"/>
</dbReference>
<accession>A0A1F6CZ02</accession>
<evidence type="ECO:0000313" key="2">
    <source>
        <dbReference type="EMBL" id="OGG54261.1"/>
    </source>
</evidence>
<dbReference type="PANTHER" id="PTHR30345">
    <property type="entry name" value="RIBOSE-5-PHOSPHATE ISOMERASE B"/>
    <property type="match status" value="1"/>
</dbReference>
<dbReference type="PIRSF" id="PIRSF005384">
    <property type="entry name" value="RpiB_LacA_B"/>
    <property type="match status" value="1"/>
</dbReference>
<evidence type="ECO:0000313" key="3">
    <source>
        <dbReference type="Proteomes" id="UP000176863"/>
    </source>
</evidence>
<dbReference type="SUPFAM" id="SSF89623">
    <property type="entry name" value="Ribose/Galactose isomerase RpiB/AlsB"/>
    <property type="match status" value="1"/>
</dbReference>
<dbReference type="AlphaFoldDB" id="A0A1F6CZ02"/>
<proteinExistence type="inferred from homology"/>
<comment type="caution">
    <text evidence="2">The sequence shown here is derived from an EMBL/GenBank/DDBJ whole genome shotgun (WGS) entry which is preliminary data.</text>
</comment>